<comment type="caution">
    <text evidence="16">The sequence shown here is derived from an EMBL/GenBank/DDBJ whole genome shotgun (WGS) entry which is preliminary data.</text>
</comment>
<dbReference type="SUPFAM" id="SSF51735">
    <property type="entry name" value="NAD(P)-binding Rossmann-fold domains"/>
    <property type="match status" value="1"/>
</dbReference>
<keyword evidence="9" id="KW-0915">Sodium</keyword>
<proteinExistence type="inferred from homology"/>
<comment type="pathway">
    <text evidence="2 12">Amino-acid biosynthesis; L-methionine biosynthesis via de novo pathway; L-homoserine from L-aspartate: step 3/3.</text>
</comment>
<dbReference type="UniPathway" id="UPA00050">
    <property type="reaction ID" value="UER00063"/>
</dbReference>
<evidence type="ECO:0000256" key="4">
    <source>
        <dbReference type="ARBA" id="ARBA00013213"/>
    </source>
</evidence>
<comment type="pathway">
    <text evidence="1 12">Amino-acid biosynthesis; L-threonine biosynthesis; L-threonine from L-aspartate: step 3/5.</text>
</comment>
<dbReference type="Pfam" id="PF03447">
    <property type="entry name" value="NAD_binding_3"/>
    <property type="match status" value="1"/>
</dbReference>
<dbReference type="RefSeq" id="WP_115450123.1">
    <property type="nucleotide sequence ID" value="NZ_QNQT01000001.1"/>
</dbReference>
<evidence type="ECO:0000256" key="12">
    <source>
        <dbReference type="RuleBase" id="RU000579"/>
    </source>
</evidence>
<evidence type="ECO:0000256" key="10">
    <source>
        <dbReference type="ARBA" id="ARBA00023167"/>
    </source>
</evidence>
<dbReference type="InterPro" id="IPR001342">
    <property type="entry name" value="HDH_cat"/>
</dbReference>
<evidence type="ECO:0000256" key="2">
    <source>
        <dbReference type="ARBA" id="ARBA00005062"/>
    </source>
</evidence>
<evidence type="ECO:0000256" key="5">
    <source>
        <dbReference type="ARBA" id="ARBA00013376"/>
    </source>
</evidence>
<dbReference type="GO" id="GO:0050661">
    <property type="term" value="F:NADP binding"/>
    <property type="evidence" value="ECO:0007669"/>
    <property type="project" value="InterPro"/>
</dbReference>
<evidence type="ECO:0000259" key="15">
    <source>
        <dbReference type="Pfam" id="PF03447"/>
    </source>
</evidence>
<dbReference type="Gene3D" id="3.40.50.720">
    <property type="entry name" value="NAD(P)-binding Rossmann-like Domain"/>
    <property type="match status" value="1"/>
</dbReference>
<dbReference type="PANTHER" id="PTHR43331">
    <property type="entry name" value="HOMOSERINE DEHYDROGENASE"/>
    <property type="match status" value="1"/>
</dbReference>
<dbReference type="OrthoDB" id="9808167at2"/>
<comment type="catalytic activity">
    <reaction evidence="11">
        <text>L-homoserine + NADP(+) = L-aspartate 4-semialdehyde + NADPH + H(+)</text>
        <dbReference type="Rhea" id="RHEA:15761"/>
        <dbReference type="ChEBI" id="CHEBI:15378"/>
        <dbReference type="ChEBI" id="CHEBI:57476"/>
        <dbReference type="ChEBI" id="CHEBI:57783"/>
        <dbReference type="ChEBI" id="CHEBI:58349"/>
        <dbReference type="ChEBI" id="CHEBI:537519"/>
        <dbReference type="EC" id="1.1.1.3"/>
    </reaction>
    <physiologicalReaction direction="right-to-left" evidence="11">
        <dbReference type="Rhea" id="RHEA:15763"/>
    </physiologicalReaction>
</comment>
<keyword evidence="10 12" id="KW-0486">Methionine biosynthesis</keyword>
<evidence type="ECO:0000256" key="1">
    <source>
        <dbReference type="ARBA" id="ARBA00005056"/>
    </source>
</evidence>
<evidence type="ECO:0000313" key="16">
    <source>
        <dbReference type="EMBL" id="RDU38200.1"/>
    </source>
</evidence>
<evidence type="ECO:0000313" key="17">
    <source>
        <dbReference type="Proteomes" id="UP000257144"/>
    </source>
</evidence>
<dbReference type="Pfam" id="PF00742">
    <property type="entry name" value="Homoserine_dh"/>
    <property type="match status" value="1"/>
</dbReference>
<feature type="domain" description="Homoserine dehydrogenase catalytic" evidence="14">
    <location>
        <begin position="136"/>
        <end position="314"/>
    </location>
</feature>
<dbReference type="UniPathway" id="UPA00051">
    <property type="reaction ID" value="UER00465"/>
</dbReference>
<evidence type="ECO:0000259" key="14">
    <source>
        <dbReference type="Pfam" id="PF00742"/>
    </source>
</evidence>
<evidence type="ECO:0000256" key="11">
    <source>
        <dbReference type="ARBA" id="ARBA00048841"/>
    </source>
</evidence>
<dbReference type="PANTHER" id="PTHR43331:SF1">
    <property type="entry name" value="HOMOSERINE DEHYDROGENASE"/>
    <property type="match status" value="1"/>
</dbReference>
<dbReference type="EC" id="1.1.1.3" evidence="4 12"/>
<dbReference type="FunFam" id="3.30.360.10:FF:000005">
    <property type="entry name" value="Homoserine dehydrogenase"/>
    <property type="match status" value="1"/>
</dbReference>
<evidence type="ECO:0000256" key="3">
    <source>
        <dbReference type="ARBA" id="ARBA00006753"/>
    </source>
</evidence>
<evidence type="ECO:0000256" key="7">
    <source>
        <dbReference type="ARBA" id="ARBA00022697"/>
    </source>
</evidence>
<evidence type="ECO:0000256" key="8">
    <source>
        <dbReference type="ARBA" id="ARBA00023002"/>
    </source>
</evidence>
<accession>A0A3D8GUQ3</accession>
<feature type="domain" description="Aspartate/homoserine dehydrogenase NAD-binding" evidence="15">
    <location>
        <begin position="10"/>
        <end position="124"/>
    </location>
</feature>
<dbReference type="GO" id="GO:0009086">
    <property type="term" value="P:methionine biosynthetic process"/>
    <property type="evidence" value="ECO:0007669"/>
    <property type="project" value="UniProtKB-KW"/>
</dbReference>
<keyword evidence="6 12" id="KW-0028">Amino-acid biosynthesis</keyword>
<gene>
    <name evidence="16" type="ORF">DRW41_01120</name>
</gene>
<keyword evidence="17" id="KW-1185">Reference proteome</keyword>
<dbReference type="Proteomes" id="UP000257144">
    <property type="component" value="Unassembled WGS sequence"/>
</dbReference>
<sequence>MADIHVALLGFGTVGKGVYETIKAHQSRLRAILGKNVKVAGILVRNIEKHTLPEDDILLTSNFEDILNLPKLDVVIEAIVGREPGFSYLKKSIERGCHIITANKEMFAYHGNELLELASQKNVACGFEATVAGGIPAIQTLRTLLNVNKIERIEGIVNGTSNYILTKMREDGVAFQEALQAAQEKGYAEEDPTNDIEGYDAFYKAMVLSQIAFGEQPEWQTVRRKGISSVSNSEIGLFSEWGLRVKHVISLEKGVRGLSCSVKPVLVGPSHPLYSVEGVQNAVSIDADIVGNITLQGPGAGKFPTASAIVEDLIQLNVNHGCYYEQEKNVRFKKDLHHDWVVLTNQTHVFLPDSIEVAGRVKEALFVNAKEKDIERLLEVYPGLNIYQLYGQMNKEFFKNILLSETRPERKVASPKGI</sequence>
<protein>
    <recommendedName>
        <fullName evidence="5 12">Homoserine dehydrogenase</fullName>
        <ecNumber evidence="4 12">1.1.1.3</ecNumber>
    </recommendedName>
</protein>
<dbReference type="PROSITE" id="PS01042">
    <property type="entry name" value="HOMOSER_DHGENASE"/>
    <property type="match status" value="1"/>
</dbReference>
<dbReference type="GO" id="GO:0009088">
    <property type="term" value="P:threonine biosynthetic process"/>
    <property type="evidence" value="ECO:0007669"/>
    <property type="project" value="UniProtKB-UniPathway"/>
</dbReference>
<dbReference type="Gene3D" id="3.30.360.10">
    <property type="entry name" value="Dihydrodipicolinate Reductase, domain 2"/>
    <property type="match status" value="1"/>
</dbReference>
<dbReference type="SUPFAM" id="SSF55347">
    <property type="entry name" value="Glyceraldehyde-3-phosphate dehydrogenase-like, C-terminal domain"/>
    <property type="match status" value="1"/>
</dbReference>
<comment type="similarity">
    <text evidence="3 13">Belongs to the homoserine dehydrogenase family.</text>
</comment>
<dbReference type="AlphaFoldDB" id="A0A3D8GUQ3"/>
<evidence type="ECO:0000256" key="13">
    <source>
        <dbReference type="RuleBase" id="RU004171"/>
    </source>
</evidence>
<dbReference type="InterPro" id="IPR005106">
    <property type="entry name" value="Asp/hSer_DH_NAD-bd"/>
</dbReference>
<dbReference type="InterPro" id="IPR036291">
    <property type="entry name" value="NAD(P)-bd_dom_sf"/>
</dbReference>
<organism evidence="16 17">
    <name type="scientific">Neobacillus piezotolerans</name>
    <dbReference type="NCBI Taxonomy" id="2259171"/>
    <lineage>
        <taxon>Bacteria</taxon>
        <taxon>Bacillati</taxon>
        <taxon>Bacillota</taxon>
        <taxon>Bacilli</taxon>
        <taxon>Bacillales</taxon>
        <taxon>Bacillaceae</taxon>
        <taxon>Neobacillus</taxon>
    </lineage>
</organism>
<evidence type="ECO:0000256" key="9">
    <source>
        <dbReference type="ARBA" id="ARBA00023053"/>
    </source>
</evidence>
<dbReference type="NCBIfam" id="NF004976">
    <property type="entry name" value="PRK06349.1"/>
    <property type="match status" value="1"/>
</dbReference>
<dbReference type="InterPro" id="IPR019811">
    <property type="entry name" value="HDH_CS"/>
</dbReference>
<keyword evidence="7 12" id="KW-0791">Threonine biosynthesis</keyword>
<reference evidence="16 17" key="1">
    <citation type="submission" date="2018-07" db="EMBL/GenBank/DDBJ databases">
        <title>Bacillus sp. YLB-04 draft genome sequence.</title>
        <authorList>
            <person name="Yu L."/>
            <person name="Tang X."/>
        </authorList>
    </citation>
    <scope>NUCLEOTIDE SEQUENCE [LARGE SCALE GENOMIC DNA]</scope>
    <source>
        <strain evidence="16 17">YLB-04</strain>
    </source>
</reference>
<dbReference type="EMBL" id="QNQT01000001">
    <property type="protein sequence ID" value="RDU38200.1"/>
    <property type="molecule type" value="Genomic_DNA"/>
</dbReference>
<dbReference type="GO" id="GO:0004412">
    <property type="term" value="F:homoserine dehydrogenase activity"/>
    <property type="evidence" value="ECO:0007669"/>
    <property type="project" value="UniProtKB-EC"/>
</dbReference>
<evidence type="ECO:0000256" key="6">
    <source>
        <dbReference type="ARBA" id="ARBA00022605"/>
    </source>
</evidence>
<keyword evidence="8 12" id="KW-0560">Oxidoreductase</keyword>
<name>A0A3D8GUQ3_9BACI</name>
<keyword evidence="12" id="KW-0521">NADP</keyword>